<evidence type="ECO:0000256" key="1">
    <source>
        <dbReference type="ARBA" id="ARBA00001933"/>
    </source>
</evidence>
<proteinExistence type="inferred from homology"/>
<dbReference type="AlphaFoldDB" id="A0A336LRI2"/>
<evidence type="ECO:0000256" key="12">
    <source>
        <dbReference type="ARBA" id="ARBA00041765"/>
    </source>
</evidence>
<evidence type="ECO:0000256" key="8">
    <source>
        <dbReference type="ARBA" id="ARBA00022919"/>
    </source>
</evidence>
<dbReference type="GO" id="GO:0016020">
    <property type="term" value="C:membrane"/>
    <property type="evidence" value="ECO:0007669"/>
    <property type="project" value="GOC"/>
</dbReference>
<comment type="pathway">
    <text evidence="2">Lipid metabolism; sphingolipid metabolism.</text>
</comment>
<dbReference type="EMBL" id="UFQT01000128">
    <property type="protein sequence ID" value="SSX20580.1"/>
    <property type="molecule type" value="Genomic_DNA"/>
</dbReference>
<evidence type="ECO:0000259" key="15">
    <source>
        <dbReference type="Pfam" id="PF00155"/>
    </source>
</evidence>
<keyword evidence="14" id="KW-0472">Membrane</keyword>
<dbReference type="Pfam" id="PF00155">
    <property type="entry name" value="Aminotran_1_2"/>
    <property type="match status" value="1"/>
</dbReference>
<evidence type="ECO:0000256" key="2">
    <source>
        <dbReference type="ARBA" id="ARBA00004760"/>
    </source>
</evidence>
<evidence type="ECO:0000256" key="13">
    <source>
        <dbReference type="ARBA" id="ARBA00042649"/>
    </source>
</evidence>
<dbReference type="GO" id="GO:0046512">
    <property type="term" value="P:sphingosine biosynthetic process"/>
    <property type="evidence" value="ECO:0007669"/>
    <property type="project" value="TreeGrafter"/>
</dbReference>
<keyword evidence="8" id="KW-0746">Sphingolipid metabolism</keyword>
<evidence type="ECO:0000256" key="5">
    <source>
        <dbReference type="ARBA" id="ARBA00013220"/>
    </source>
</evidence>
<name>A0A336LRI2_CULSO</name>
<protein>
    <recommendedName>
        <fullName evidence="11">Serine palmitoyltransferase 1</fullName>
        <ecNumber evidence="5">2.3.1.50</ecNumber>
    </recommendedName>
    <alternativeName>
        <fullName evidence="12">Long chain base biosynthesis protein 1</fullName>
    </alternativeName>
    <alternativeName>
        <fullName evidence="13">Serine-palmitoyl-CoA transferase 1</fullName>
    </alternativeName>
</protein>
<accession>A0A336LRI2</accession>
<dbReference type="GO" id="GO:0005783">
    <property type="term" value="C:endoplasmic reticulum"/>
    <property type="evidence" value="ECO:0007669"/>
    <property type="project" value="TreeGrafter"/>
</dbReference>
<comment type="similarity">
    <text evidence="4">Belongs to the class-II pyridoxal-phosphate-dependent aminotransferase family.</text>
</comment>
<dbReference type="InterPro" id="IPR015424">
    <property type="entry name" value="PyrdxlP-dep_Trfase"/>
</dbReference>
<dbReference type="SUPFAM" id="SSF53383">
    <property type="entry name" value="PLP-dependent transferases"/>
    <property type="match status" value="1"/>
</dbReference>
<evidence type="ECO:0000256" key="3">
    <source>
        <dbReference type="ARBA" id="ARBA00004991"/>
    </source>
</evidence>
<evidence type="ECO:0000256" key="11">
    <source>
        <dbReference type="ARBA" id="ARBA00041066"/>
    </source>
</evidence>
<keyword evidence="9" id="KW-0443">Lipid metabolism</keyword>
<dbReference type="OMA" id="LTKYGCG"/>
<dbReference type="PANTHER" id="PTHR13693">
    <property type="entry name" value="CLASS II AMINOTRANSFERASE/8-AMINO-7-OXONONANOATE SYNTHASE"/>
    <property type="match status" value="1"/>
</dbReference>
<keyword evidence="14" id="KW-0812">Transmembrane</keyword>
<dbReference type="GO" id="GO:0004758">
    <property type="term" value="F:serine C-palmitoyltransferase activity"/>
    <property type="evidence" value="ECO:0007669"/>
    <property type="project" value="UniProtKB-EC"/>
</dbReference>
<reference evidence="16" key="1">
    <citation type="submission" date="2018-07" db="EMBL/GenBank/DDBJ databases">
        <authorList>
            <person name="Quirk P.G."/>
            <person name="Krulwich T.A."/>
        </authorList>
    </citation>
    <scope>NUCLEOTIDE SEQUENCE</scope>
</reference>
<dbReference type="InterPro" id="IPR004839">
    <property type="entry name" value="Aminotransferase_I/II_large"/>
</dbReference>
<comment type="cofactor">
    <cofactor evidence="1">
        <name>pyridoxal 5'-phosphate</name>
        <dbReference type="ChEBI" id="CHEBI:597326"/>
    </cofactor>
</comment>
<evidence type="ECO:0000256" key="10">
    <source>
        <dbReference type="ARBA" id="ARBA00023315"/>
    </source>
</evidence>
<dbReference type="PANTHER" id="PTHR13693:SF2">
    <property type="entry name" value="SERINE PALMITOYLTRANSFERASE 1"/>
    <property type="match status" value="1"/>
</dbReference>
<comment type="pathway">
    <text evidence="3">Sphingolipid metabolism.</text>
</comment>
<dbReference type="VEuPathDB" id="VectorBase:CSON001821"/>
<keyword evidence="7" id="KW-0663">Pyridoxal phosphate</keyword>
<dbReference type="InterPro" id="IPR015421">
    <property type="entry name" value="PyrdxlP-dep_Trfase_major"/>
</dbReference>
<organism evidence="16">
    <name type="scientific">Culicoides sonorensis</name>
    <name type="common">Biting midge</name>
    <dbReference type="NCBI Taxonomy" id="179676"/>
    <lineage>
        <taxon>Eukaryota</taxon>
        <taxon>Metazoa</taxon>
        <taxon>Ecdysozoa</taxon>
        <taxon>Arthropoda</taxon>
        <taxon>Hexapoda</taxon>
        <taxon>Insecta</taxon>
        <taxon>Pterygota</taxon>
        <taxon>Neoptera</taxon>
        <taxon>Endopterygota</taxon>
        <taxon>Diptera</taxon>
        <taxon>Nematocera</taxon>
        <taxon>Chironomoidea</taxon>
        <taxon>Ceratopogonidae</taxon>
        <taxon>Ceratopogoninae</taxon>
        <taxon>Culicoides</taxon>
        <taxon>Monoculicoides</taxon>
    </lineage>
</organism>
<evidence type="ECO:0000256" key="6">
    <source>
        <dbReference type="ARBA" id="ARBA00022679"/>
    </source>
</evidence>
<dbReference type="EC" id="2.3.1.50" evidence="5"/>
<dbReference type="InterPro" id="IPR050087">
    <property type="entry name" value="AON_synthase_class-II"/>
</dbReference>
<evidence type="ECO:0000256" key="9">
    <source>
        <dbReference type="ARBA" id="ARBA00023098"/>
    </source>
</evidence>
<evidence type="ECO:0000256" key="4">
    <source>
        <dbReference type="ARBA" id="ARBA00008392"/>
    </source>
</evidence>
<dbReference type="Gene3D" id="3.40.640.10">
    <property type="entry name" value="Type I PLP-dependent aspartate aminotransferase-like (Major domain)"/>
    <property type="match status" value="1"/>
</dbReference>
<sequence length="482" mass="54178">MVTVAVPYIFNEIYSIFRNAPPYAIYLEVFLLLIVIWLIFHKSNGKSRKLSPEEKEQIIANWTPEPLVADTPDDDPALKQNLVTGRVGKRVNVNGVDCLNLASHNYLGLLENQEIIEKAITSLRKYGVGSCGPRGFYGTVDVHLELEEHLAKFMNMEEAVVYSYAFSTIASAIPAYSKRNDIIFVDEAVNFAIQKGLDASRSKIVFFKHNDVKDLEVKLEEQAKLDKKNPRKAAKTRKFLVAEGIYFNTGEICPLRDLVELRKKYKLRMFLDESISFGSLGNGKGLTEHLGVDKIEVDLISASLEHSISSIGGFCVGSSFIVEHQRLSGLGYCFSASLPPLLAQAAITALDAFENNPNMFKELQEKCSMVQEKFSSFTQLSLKGDILSPIKHLYLKEQLPSYEMECKVLEEISQECIKRGVAIVKAEYLDKIEKFCPRASIRIAINRLLTEDDISMAFKTIEEVSNRVLIIHASNGLRAQFN</sequence>
<gene>
    <name evidence="16" type="primary">CSON001821</name>
</gene>
<keyword evidence="6" id="KW-0808">Transferase</keyword>
<dbReference type="GO" id="GO:0046513">
    <property type="term" value="P:ceramide biosynthetic process"/>
    <property type="evidence" value="ECO:0007669"/>
    <property type="project" value="TreeGrafter"/>
</dbReference>
<dbReference type="GO" id="GO:0030170">
    <property type="term" value="F:pyridoxal phosphate binding"/>
    <property type="evidence" value="ECO:0007669"/>
    <property type="project" value="InterPro"/>
</dbReference>
<keyword evidence="10" id="KW-0012">Acyltransferase</keyword>
<dbReference type="Gene3D" id="3.90.1150.10">
    <property type="entry name" value="Aspartate Aminotransferase, domain 1"/>
    <property type="match status" value="1"/>
</dbReference>
<dbReference type="InterPro" id="IPR015422">
    <property type="entry name" value="PyrdxlP-dep_Trfase_small"/>
</dbReference>
<feature type="domain" description="Aminotransferase class I/classII large" evidence="15">
    <location>
        <begin position="97"/>
        <end position="457"/>
    </location>
</feature>
<dbReference type="FunFam" id="3.40.640.10:FF:000049">
    <property type="entry name" value="serine palmitoyltransferase 1 isoform X1"/>
    <property type="match status" value="1"/>
</dbReference>
<keyword evidence="14" id="KW-1133">Transmembrane helix</keyword>
<feature type="transmembrane region" description="Helical" evidence="14">
    <location>
        <begin position="23"/>
        <end position="40"/>
    </location>
</feature>
<evidence type="ECO:0000313" key="16">
    <source>
        <dbReference type="EMBL" id="SSX20580.1"/>
    </source>
</evidence>
<evidence type="ECO:0000256" key="14">
    <source>
        <dbReference type="SAM" id="Phobius"/>
    </source>
</evidence>
<evidence type="ECO:0000256" key="7">
    <source>
        <dbReference type="ARBA" id="ARBA00022898"/>
    </source>
</evidence>